<organism evidence="1 2">
    <name type="scientific">Candidatus Kaiserbacteria bacterium GW2011_GWA2_58_9</name>
    <dbReference type="NCBI Taxonomy" id="1618672"/>
    <lineage>
        <taxon>Bacteria</taxon>
        <taxon>Candidatus Kaiseribacteriota</taxon>
    </lineage>
</organism>
<accession>A0A0G1YQQ8</accession>
<dbReference type="PIRSF" id="PIRSF012508">
    <property type="entry name" value="YerC"/>
    <property type="match status" value="1"/>
</dbReference>
<sequence>MNWSSPANTALIKAFLALKSAREARSFLRDLLTETELEEFAKRLKTASLLAKKVPYSTIEAETGLSSTTIARVAHWLHRGMGGYRLVLKRLKQ</sequence>
<dbReference type="SUPFAM" id="SSF48295">
    <property type="entry name" value="TrpR-like"/>
    <property type="match status" value="1"/>
</dbReference>
<dbReference type="InterPro" id="IPR010921">
    <property type="entry name" value="Trp_repressor/repl_initiator"/>
</dbReference>
<dbReference type="EMBL" id="LCSD01000043">
    <property type="protein sequence ID" value="KKW45570.1"/>
    <property type="molecule type" value="Genomic_DNA"/>
</dbReference>
<dbReference type="NCBIfam" id="TIGR02531">
    <property type="entry name" value="yecD_yerC"/>
    <property type="match status" value="1"/>
</dbReference>
<proteinExistence type="predicted"/>
<evidence type="ECO:0008006" key="3">
    <source>
        <dbReference type="Google" id="ProtNLM"/>
    </source>
</evidence>
<dbReference type="InterPro" id="IPR038116">
    <property type="entry name" value="TrpR-like_sf"/>
</dbReference>
<dbReference type="AlphaFoldDB" id="A0A0G1YQQ8"/>
<dbReference type="Pfam" id="PF01371">
    <property type="entry name" value="Trp_repressor"/>
    <property type="match status" value="1"/>
</dbReference>
<dbReference type="PANTHER" id="PTHR40080">
    <property type="entry name" value="LMO1763 PROTEIN"/>
    <property type="match status" value="1"/>
</dbReference>
<dbReference type="PANTHER" id="PTHR40080:SF1">
    <property type="entry name" value="TRPR-LIKE PROTEIN YERC_YECD"/>
    <property type="match status" value="1"/>
</dbReference>
<protein>
    <recommendedName>
        <fullName evidence="3">TrpR like protein, YerC/YecD</fullName>
    </recommendedName>
</protein>
<reference evidence="1 2" key="1">
    <citation type="journal article" date="2015" name="Nature">
        <title>rRNA introns, odd ribosomes, and small enigmatic genomes across a large radiation of phyla.</title>
        <authorList>
            <person name="Brown C.T."/>
            <person name="Hug L.A."/>
            <person name="Thomas B.C."/>
            <person name="Sharon I."/>
            <person name="Castelle C.J."/>
            <person name="Singh A."/>
            <person name="Wilkins M.J."/>
            <person name="Williams K.H."/>
            <person name="Banfield J.F."/>
        </authorList>
    </citation>
    <scope>NUCLEOTIDE SEQUENCE [LARGE SCALE GENOMIC DNA]</scope>
</reference>
<dbReference type="Gene3D" id="1.10.1270.10">
    <property type="entry name" value="TrpR-like"/>
    <property type="match status" value="1"/>
</dbReference>
<dbReference type="Proteomes" id="UP000034789">
    <property type="component" value="Unassembled WGS sequence"/>
</dbReference>
<dbReference type="InterPro" id="IPR013368">
    <property type="entry name" value="YecD_YerC"/>
</dbReference>
<comment type="caution">
    <text evidence="1">The sequence shown here is derived from an EMBL/GenBank/DDBJ whole genome shotgun (WGS) entry which is preliminary data.</text>
</comment>
<evidence type="ECO:0000313" key="2">
    <source>
        <dbReference type="Proteomes" id="UP000034789"/>
    </source>
</evidence>
<gene>
    <name evidence="1" type="ORF">UY98_C0043G0006</name>
</gene>
<dbReference type="GO" id="GO:0043565">
    <property type="term" value="F:sequence-specific DNA binding"/>
    <property type="evidence" value="ECO:0007669"/>
    <property type="project" value="InterPro"/>
</dbReference>
<dbReference type="GO" id="GO:0003700">
    <property type="term" value="F:DNA-binding transcription factor activity"/>
    <property type="evidence" value="ECO:0007669"/>
    <property type="project" value="InterPro"/>
</dbReference>
<evidence type="ECO:0000313" key="1">
    <source>
        <dbReference type="EMBL" id="KKW45570.1"/>
    </source>
</evidence>
<name>A0A0G1YQQ8_9BACT</name>
<dbReference type="InterPro" id="IPR000831">
    <property type="entry name" value="Trp_repress"/>
</dbReference>